<dbReference type="SMART" id="SM00184">
    <property type="entry name" value="RING"/>
    <property type="match status" value="1"/>
</dbReference>
<dbReference type="EMBL" id="JAQQWL010000011">
    <property type="protein sequence ID" value="KAK8050186.1"/>
    <property type="molecule type" value="Genomic_DNA"/>
</dbReference>
<feature type="region of interest" description="Disordered" evidence="7">
    <location>
        <begin position="294"/>
        <end position="339"/>
    </location>
</feature>
<keyword evidence="4" id="KW-0805">Transcription regulation</keyword>
<keyword evidence="5" id="KW-0804">Transcription</keyword>
<keyword evidence="6" id="KW-0862">Zinc</keyword>
<dbReference type="PANTHER" id="PTHR46077">
    <property type="entry name" value="E3 UBIQUITIN-PROTEIN LIGASE TOPORS"/>
    <property type="match status" value="1"/>
</dbReference>
<evidence type="ECO:0000256" key="4">
    <source>
        <dbReference type="ARBA" id="ARBA00023015"/>
    </source>
</evidence>
<keyword evidence="6" id="KW-0479">Metal-binding</keyword>
<dbReference type="PANTHER" id="PTHR46077:SF1">
    <property type="entry name" value="TOP1 BINDING ARGININE_SERINE RICH PROTEIN, E3 UBIQUITIN LIGASE"/>
    <property type="match status" value="1"/>
</dbReference>
<evidence type="ECO:0000256" key="3">
    <source>
        <dbReference type="ARBA" id="ARBA00022679"/>
    </source>
</evidence>
<sequence>MDLADDGNIDIKSQVLQHTLAQVATRQEGDIDSSNGKCCVICLDTISEPCGAQPCKHSDFDYLCLLSWIQEQPRCPLCKADIREVRYDFDDLARPTSWKTYKVPEPPKVERVVASVPRRPRPPRRNVPYYTAPRRQQSVDLVPPGAEDEAVLLRREVYQDQLYSLHVGSNRVSQYRDLTPQLFEQDPTLVSRARMWLRRELKVFEFLHMPPSNPQGADDTTTRRRANNAEFLLEYIVAILKTVDIQGSQGQAQDMLQEFLGRDHARLLLHELKSFLRSPFTSLGAWDSHVQYDQSKKRRRMTSDDLGESSGQRSRSQSEERTSHSPTRLRGDFYRPNYS</sequence>
<dbReference type="Proteomes" id="UP001480595">
    <property type="component" value="Unassembled WGS sequence"/>
</dbReference>
<dbReference type="InterPro" id="IPR001841">
    <property type="entry name" value="Znf_RING"/>
</dbReference>
<reference evidence="9 10" key="1">
    <citation type="submission" date="2023-01" db="EMBL/GenBank/DDBJ databases">
        <title>Analysis of 21 Apiospora genomes using comparative genomics revels a genus with tremendous synthesis potential of carbohydrate active enzymes and secondary metabolites.</title>
        <authorList>
            <person name="Sorensen T."/>
        </authorList>
    </citation>
    <scope>NUCLEOTIDE SEQUENCE [LARGE SCALE GENOMIC DNA]</scope>
    <source>
        <strain evidence="9 10">CBS 135458</strain>
    </source>
</reference>
<evidence type="ECO:0000313" key="10">
    <source>
        <dbReference type="Proteomes" id="UP001480595"/>
    </source>
</evidence>
<dbReference type="GeneID" id="92096388"/>
<keyword evidence="10" id="KW-1185">Reference proteome</keyword>
<dbReference type="PROSITE" id="PS50089">
    <property type="entry name" value="ZF_RING_2"/>
    <property type="match status" value="1"/>
</dbReference>
<feature type="domain" description="RING-type" evidence="8">
    <location>
        <begin position="39"/>
        <end position="79"/>
    </location>
</feature>
<evidence type="ECO:0000313" key="9">
    <source>
        <dbReference type="EMBL" id="KAK8050186.1"/>
    </source>
</evidence>
<gene>
    <name evidence="9" type="ORF">PG994_011916</name>
</gene>
<comment type="caution">
    <text evidence="9">The sequence shown here is derived from an EMBL/GenBank/DDBJ whole genome shotgun (WGS) entry which is preliminary data.</text>
</comment>
<keyword evidence="6" id="KW-0863">Zinc-finger</keyword>
<dbReference type="Pfam" id="PF13639">
    <property type="entry name" value="zf-RING_2"/>
    <property type="match status" value="1"/>
</dbReference>
<comment type="catalytic activity">
    <reaction evidence="1">
        <text>S-ubiquitinyl-[E2 ubiquitin-conjugating enzyme]-L-cysteine + [acceptor protein]-L-lysine = [E2 ubiquitin-conjugating enzyme]-L-cysteine + N(6)-ubiquitinyl-[acceptor protein]-L-lysine.</text>
        <dbReference type="EC" id="2.3.2.27"/>
    </reaction>
</comment>
<evidence type="ECO:0000256" key="2">
    <source>
        <dbReference type="ARBA" id="ARBA00012483"/>
    </source>
</evidence>
<feature type="compositionally biased region" description="Basic and acidic residues" evidence="7">
    <location>
        <begin position="316"/>
        <end position="333"/>
    </location>
</feature>
<protein>
    <recommendedName>
        <fullName evidence="2">RING-type E3 ubiquitin transferase</fullName>
        <ecNumber evidence="2">2.3.2.27</ecNumber>
    </recommendedName>
</protein>
<organism evidence="9 10">
    <name type="scientific">Apiospora phragmitis</name>
    <dbReference type="NCBI Taxonomy" id="2905665"/>
    <lineage>
        <taxon>Eukaryota</taxon>
        <taxon>Fungi</taxon>
        <taxon>Dikarya</taxon>
        <taxon>Ascomycota</taxon>
        <taxon>Pezizomycotina</taxon>
        <taxon>Sordariomycetes</taxon>
        <taxon>Xylariomycetidae</taxon>
        <taxon>Amphisphaeriales</taxon>
        <taxon>Apiosporaceae</taxon>
        <taxon>Apiospora</taxon>
    </lineage>
</organism>
<evidence type="ECO:0000256" key="5">
    <source>
        <dbReference type="ARBA" id="ARBA00023163"/>
    </source>
</evidence>
<dbReference type="InterPro" id="IPR013083">
    <property type="entry name" value="Znf_RING/FYVE/PHD"/>
</dbReference>
<evidence type="ECO:0000256" key="7">
    <source>
        <dbReference type="SAM" id="MobiDB-lite"/>
    </source>
</evidence>
<keyword evidence="3" id="KW-0808">Transferase</keyword>
<accession>A0ABR1TU57</accession>
<evidence type="ECO:0000259" key="8">
    <source>
        <dbReference type="PROSITE" id="PS50089"/>
    </source>
</evidence>
<dbReference type="RefSeq" id="XP_066712435.1">
    <property type="nucleotide sequence ID" value="XM_066863325.1"/>
</dbReference>
<evidence type="ECO:0000256" key="6">
    <source>
        <dbReference type="PROSITE-ProRule" id="PRU00175"/>
    </source>
</evidence>
<dbReference type="Gene3D" id="3.30.40.10">
    <property type="entry name" value="Zinc/RING finger domain, C3HC4 (zinc finger)"/>
    <property type="match status" value="1"/>
</dbReference>
<dbReference type="EC" id="2.3.2.27" evidence="2"/>
<evidence type="ECO:0000256" key="1">
    <source>
        <dbReference type="ARBA" id="ARBA00000900"/>
    </source>
</evidence>
<name>A0ABR1TU57_9PEZI</name>
<proteinExistence type="predicted"/>
<dbReference type="SUPFAM" id="SSF57850">
    <property type="entry name" value="RING/U-box"/>
    <property type="match status" value="1"/>
</dbReference>